<proteinExistence type="predicted"/>
<organism evidence="2 3">
    <name type="scientific">Tuber borchii</name>
    <name type="common">White truffle</name>
    <dbReference type="NCBI Taxonomy" id="42251"/>
    <lineage>
        <taxon>Eukaryota</taxon>
        <taxon>Fungi</taxon>
        <taxon>Dikarya</taxon>
        <taxon>Ascomycota</taxon>
        <taxon>Pezizomycotina</taxon>
        <taxon>Pezizomycetes</taxon>
        <taxon>Pezizales</taxon>
        <taxon>Tuberaceae</taxon>
        <taxon>Tuber</taxon>
    </lineage>
</organism>
<dbReference type="EMBL" id="NESQ01000131">
    <property type="protein sequence ID" value="PUU78026.1"/>
    <property type="molecule type" value="Genomic_DNA"/>
</dbReference>
<gene>
    <name evidence="2" type="ORF">B9Z19DRAFT_121010</name>
</gene>
<evidence type="ECO:0000256" key="1">
    <source>
        <dbReference type="SAM" id="MobiDB-lite"/>
    </source>
</evidence>
<evidence type="ECO:0000313" key="2">
    <source>
        <dbReference type="EMBL" id="PUU78026.1"/>
    </source>
</evidence>
<protein>
    <submittedName>
        <fullName evidence="2">Uncharacterized protein</fullName>
    </submittedName>
</protein>
<accession>A0A2T6ZRD2</accession>
<feature type="compositionally biased region" description="Polar residues" evidence="1">
    <location>
        <begin position="67"/>
        <end position="80"/>
    </location>
</feature>
<dbReference type="Proteomes" id="UP000244722">
    <property type="component" value="Unassembled WGS sequence"/>
</dbReference>
<sequence length="98" mass="10518">MRSGVSPDGACYDKSKVVPPLHHNLYTPPPPIPHVKTLPQEPIEQQLGEPSPHWAISRGPPPRQAGDSEQATSKAANPQGDSLVYTVASQAKECMSPE</sequence>
<dbReference type="AlphaFoldDB" id="A0A2T6ZRD2"/>
<comment type="caution">
    <text evidence="2">The sequence shown here is derived from an EMBL/GenBank/DDBJ whole genome shotgun (WGS) entry which is preliminary data.</text>
</comment>
<evidence type="ECO:0000313" key="3">
    <source>
        <dbReference type="Proteomes" id="UP000244722"/>
    </source>
</evidence>
<reference evidence="2 3" key="1">
    <citation type="submission" date="2017-04" db="EMBL/GenBank/DDBJ databases">
        <title>Draft genome sequence of Tuber borchii Vittad., a whitish edible truffle.</title>
        <authorList>
            <consortium name="DOE Joint Genome Institute"/>
            <person name="Murat C."/>
            <person name="Kuo A."/>
            <person name="Barry K.W."/>
            <person name="Clum A."/>
            <person name="Dockter R.B."/>
            <person name="Fauchery L."/>
            <person name="Iotti M."/>
            <person name="Kohler A."/>
            <person name="Labutti K."/>
            <person name="Lindquist E.A."/>
            <person name="Lipzen A."/>
            <person name="Ohm R.A."/>
            <person name="Wang M."/>
            <person name="Grigoriev I.V."/>
            <person name="Zambonelli A."/>
            <person name="Martin F.M."/>
        </authorList>
    </citation>
    <scope>NUCLEOTIDE SEQUENCE [LARGE SCALE GENOMIC DNA]</scope>
    <source>
        <strain evidence="2 3">Tbo3840</strain>
    </source>
</reference>
<name>A0A2T6ZRD2_TUBBO</name>
<feature type="region of interest" description="Disordered" evidence="1">
    <location>
        <begin position="22"/>
        <end position="82"/>
    </location>
</feature>
<keyword evidence="3" id="KW-1185">Reference proteome</keyword>